<gene>
    <name evidence="1" type="ORF">DERYTH_LOCUS7606</name>
</gene>
<organism evidence="1 2">
    <name type="scientific">Dentiscutata erythropus</name>
    <dbReference type="NCBI Taxonomy" id="1348616"/>
    <lineage>
        <taxon>Eukaryota</taxon>
        <taxon>Fungi</taxon>
        <taxon>Fungi incertae sedis</taxon>
        <taxon>Mucoromycota</taxon>
        <taxon>Glomeromycotina</taxon>
        <taxon>Glomeromycetes</taxon>
        <taxon>Diversisporales</taxon>
        <taxon>Gigasporaceae</taxon>
        <taxon>Dentiscutata</taxon>
    </lineage>
</organism>
<evidence type="ECO:0000313" key="2">
    <source>
        <dbReference type="Proteomes" id="UP000789405"/>
    </source>
</evidence>
<reference evidence="1" key="1">
    <citation type="submission" date="2021-06" db="EMBL/GenBank/DDBJ databases">
        <authorList>
            <person name="Kallberg Y."/>
            <person name="Tangrot J."/>
            <person name="Rosling A."/>
        </authorList>
    </citation>
    <scope>NUCLEOTIDE SEQUENCE</scope>
    <source>
        <strain evidence="1">MA453B</strain>
    </source>
</reference>
<accession>A0A9N9CIL1</accession>
<proteinExistence type="predicted"/>
<dbReference type="Proteomes" id="UP000789405">
    <property type="component" value="Unassembled WGS sequence"/>
</dbReference>
<keyword evidence="2" id="KW-1185">Reference proteome</keyword>
<evidence type="ECO:0000313" key="1">
    <source>
        <dbReference type="EMBL" id="CAG8600265.1"/>
    </source>
</evidence>
<dbReference type="AlphaFoldDB" id="A0A9N9CIL1"/>
<protein>
    <submittedName>
        <fullName evidence="1">20806_t:CDS:1</fullName>
    </submittedName>
</protein>
<name>A0A9N9CIL1_9GLOM</name>
<comment type="caution">
    <text evidence="1">The sequence shown here is derived from an EMBL/GenBank/DDBJ whole genome shotgun (WGS) entry which is preliminary data.</text>
</comment>
<dbReference type="EMBL" id="CAJVPY010003735">
    <property type="protein sequence ID" value="CAG8600265.1"/>
    <property type="molecule type" value="Genomic_DNA"/>
</dbReference>
<sequence>MLSENIYALFENANASTYSGPLNDIVQQSMPFENISAVSENANTSMYSGNFVFPNTNRQQNMPLENILVLQVF</sequence>